<evidence type="ECO:0000313" key="6">
    <source>
        <dbReference type="Proteomes" id="UP000012960"/>
    </source>
</evidence>
<dbReference type="EMBL" id="HG996472">
    <property type="protein sequence ID" value="CAG1831707.1"/>
    <property type="molecule type" value="Genomic_DNA"/>
</dbReference>
<dbReference type="Proteomes" id="UP000012960">
    <property type="component" value="Unplaced"/>
</dbReference>
<evidence type="ECO:0000259" key="3">
    <source>
        <dbReference type="PROSITE" id="PS51840"/>
    </source>
</evidence>
<reference evidence="4" key="1">
    <citation type="submission" date="2021-03" db="EMBL/GenBank/DDBJ databases">
        <authorList>
            <consortium name="Genoscope - CEA"/>
            <person name="William W."/>
        </authorList>
    </citation>
    <scope>NUCLEOTIDE SEQUENCE</scope>
    <source>
        <strain evidence="4">Doubled-haploid Pahang</strain>
    </source>
</reference>
<accession>A0A804K754</accession>
<proteinExistence type="predicted"/>
<dbReference type="PROSITE" id="PS50004">
    <property type="entry name" value="C2"/>
    <property type="match status" value="1"/>
</dbReference>
<sequence length="598" mass="67939">MSFKLILLIHELKNIPVEKLGDCGKSSLMVEIEWRGSGRKVGFLRRGSKKNCTSKQHMRPDGTVIWNEEFNCICKLKRMNSHSYKSWIVNLQVQESDNNSNGKSTVYGETKIDIAEYASPNHKKTISIPIRCKIKDQTAEIVLKVELHVVELNIKGSMDFARPRALSSRALSCVGLRRNYGTEFSSNRMIHPSLGNSSSEDEHEFSYSGIATANILLGAELPGKLEDHEEEEQNLQTSVKRQPSLVRLLSNKTRLSFKATKHPKGEPLLNKSCSDVGGDDIDLERHQQSSTESALLQREEKPRDRGFEDEGTFEVGVWERRRLSSRDEGMELVADVFLASIDQRSQKAAGESACTVLAVVIADWLHHNPKALPLRCQFDELIHQGSLEWRKLCADEAHKEKFSDQHFDLDTVLEAKVRPLTENKTMSYVGFFGLDDTPDSLHFLQGTMSFDNIWDELLRSSPSEERIYIASWNDHFFVLRIEGDAIYLVDTFGERLFEGCNQAYILKFDRQSMIYKRSVEAGDSDECRQDVRQGGGAYTDGEAVCEGVICCKEYIKGFLAALPLRELQQDVNRGVMEEAVLHRHLQIEFHYVAPLIEE</sequence>
<dbReference type="Gramene" id="Ma08_t16020.1">
    <property type="protein sequence ID" value="Ma08_p16020.1"/>
    <property type="gene ID" value="Ma08_g16020"/>
</dbReference>
<dbReference type="PANTHER" id="PTHR31182:SF21">
    <property type="entry name" value="C2 NT-TYPE DOMAIN-CONTAINING PROTEIN"/>
    <property type="match status" value="1"/>
</dbReference>
<dbReference type="PROSITE" id="PS51840">
    <property type="entry name" value="C2_NT"/>
    <property type="match status" value="1"/>
</dbReference>
<dbReference type="Pfam" id="PF10358">
    <property type="entry name" value="NT-C2"/>
    <property type="match status" value="1"/>
</dbReference>
<evidence type="ECO:0000256" key="1">
    <source>
        <dbReference type="SAM" id="MobiDB-lite"/>
    </source>
</evidence>
<name>A0A804K754_MUSAM</name>
<feature type="region of interest" description="Disordered" evidence="1">
    <location>
        <begin position="286"/>
        <end position="308"/>
    </location>
</feature>
<feature type="domain" description="C2 NT-type" evidence="3">
    <location>
        <begin position="1"/>
        <end position="149"/>
    </location>
</feature>
<keyword evidence="6" id="KW-1185">Reference proteome</keyword>
<evidence type="ECO:0000313" key="4">
    <source>
        <dbReference type="EMBL" id="CAG1831707.1"/>
    </source>
</evidence>
<evidence type="ECO:0000313" key="5">
    <source>
        <dbReference type="EnsemblPlants" id="Ma08_p16020.1"/>
    </source>
</evidence>
<feature type="domain" description="C2" evidence="2">
    <location>
        <begin position="1"/>
        <end position="127"/>
    </location>
</feature>
<dbReference type="PANTHER" id="PTHR31182">
    <property type="entry name" value="C2 NT-TYPE DOMAIN-CONTAINING PROTEIN"/>
    <property type="match status" value="1"/>
</dbReference>
<dbReference type="OMA" id="KFTDQHF"/>
<protein>
    <submittedName>
        <fullName evidence="4">(wild Malaysian banana) hypothetical protein</fullName>
    </submittedName>
</protein>
<evidence type="ECO:0000259" key="2">
    <source>
        <dbReference type="PROSITE" id="PS50004"/>
    </source>
</evidence>
<reference evidence="5" key="2">
    <citation type="submission" date="2021-05" db="UniProtKB">
        <authorList>
            <consortium name="EnsemblPlants"/>
        </authorList>
    </citation>
    <scope>IDENTIFICATION</scope>
    <source>
        <strain evidence="5">subsp. malaccensis</strain>
    </source>
</reference>
<dbReference type="InterPro" id="IPR000008">
    <property type="entry name" value="C2_dom"/>
</dbReference>
<organism evidence="5 6">
    <name type="scientific">Musa acuminata subsp. malaccensis</name>
    <name type="common">Wild banana</name>
    <name type="synonym">Musa malaccensis</name>
    <dbReference type="NCBI Taxonomy" id="214687"/>
    <lineage>
        <taxon>Eukaryota</taxon>
        <taxon>Viridiplantae</taxon>
        <taxon>Streptophyta</taxon>
        <taxon>Embryophyta</taxon>
        <taxon>Tracheophyta</taxon>
        <taxon>Spermatophyta</taxon>
        <taxon>Magnoliopsida</taxon>
        <taxon>Liliopsida</taxon>
        <taxon>Zingiberales</taxon>
        <taxon>Musaceae</taxon>
        <taxon>Musa</taxon>
    </lineage>
</organism>
<dbReference type="InParanoid" id="A0A804K754"/>
<feature type="compositionally biased region" description="Basic and acidic residues" evidence="1">
    <location>
        <begin position="297"/>
        <end position="308"/>
    </location>
</feature>
<dbReference type="InterPro" id="IPR019448">
    <property type="entry name" value="NT-C2"/>
</dbReference>
<dbReference type="AlphaFoldDB" id="A0A804K754"/>
<dbReference type="OrthoDB" id="733571at2759"/>
<dbReference type="EnsemblPlants" id="Ma08_t16020.1">
    <property type="protein sequence ID" value="Ma08_p16020.1"/>
    <property type="gene ID" value="Ma08_g16020"/>
</dbReference>
<gene>
    <name evidence="4" type="ORF">GSMUA_349610.1</name>
</gene>